<dbReference type="EMBL" id="BDDD01000198">
    <property type="protein sequence ID" value="GAV61368.1"/>
    <property type="molecule type" value="Genomic_DNA"/>
</dbReference>
<protein>
    <submittedName>
        <fullName evidence="1">Uncharacterized protein</fullName>
    </submittedName>
</protein>
<dbReference type="AlphaFoldDB" id="A0A1Q3B071"/>
<accession>A0A1Q3B071</accession>
<organism evidence="1 2">
    <name type="scientific">Cephalotus follicularis</name>
    <name type="common">Albany pitcher plant</name>
    <dbReference type="NCBI Taxonomy" id="3775"/>
    <lineage>
        <taxon>Eukaryota</taxon>
        <taxon>Viridiplantae</taxon>
        <taxon>Streptophyta</taxon>
        <taxon>Embryophyta</taxon>
        <taxon>Tracheophyta</taxon>
        <taxon>Spermatophyta</taxon>
        <taxon>Magnoliopsida</taxon>
        <taxon>eudicotyledons</taxon>
        <taxon>Gunneridae</taxon>
        <taxon>Pentapetalae</taxon>
        <taxon>rosids</taxon>
        <taxon>fabids</taxon>
        <taxon>Oxalidales</taxon>
        <taxon>Cephalotaceae</taxon>
        <taxon>Cephalotus</taxon>
    </lineage>
</organism>
<dbReference type="Proteomes" id="UP000187406">
    <property type="component" value="Unassembled WGS sequence"/>
</dbReference>
<proteinExistence type="predicted"/>
<evidence type="ECO:0000313" key="2">
    <source>
        <dbReference type="Proteomes" id="UP000187406"/>
    </source>
</evidence>
<gene>
    <name evidence="1" type="ORF">CFOL_v3_04895</name>
</gene>
<sequence length="112" mass="13264">MLNVSNDMMPIIFLQVEFDSDEERPKRLPWLRIWQRPLCETIVDRIQCIRIDIGAVFDDSNLVTKWSQHMKPYACSTLMQVEDGWLHENRLLTNEAGIHWHCASDFMIAFNQ</sequence>
<reference evidence="2" key="1">
    <citation type="submission" date="2016-04" db="EMBL/GenBank/DDBJ databases">
        <title>Cephalotus genome sequencing.</title>
        <authorList>
            <person name="Fukushima K."/>
            <person name="Hasebe M."/>
            <person name="Fang X."/>
        </authorList>
    </citation>
    <scope>NUCLEOTIDE SEQUENCE [LARGE SCALE GENOMIC DNA]</scope>
    <source>
        <strain evidence="2">cv. St1</strain>
    </source>
</reference>
<comment type="caution">
    <text evidence="1">The sequence shown here is derived from an EMBL/GenBank/DDBJ whole genome shotgun (WGS) entry which is preliminary data.</text>
</comment>
<keyword evidence="2" id="KW-1185">Reference proteome</keyword>
<dbReference type="InParanoid" id="A0A1Q3B071"/>
<name>A0A1Q3B071_CEPFO</name>
<evidence type="ECO:0000313" key="1">
    <source>
        <dbReference type="EMBL" id="GAV61368.1"/>
    </source>
</evidence>